<reference evidence="2 3" key="1">
    <citation type="submission" date="2017-03" db="EMBL/GenBank/DDBJ databases">
        <title>Genomes of endolithic fungi from Antarctica.</title>
        <authorList>
            <person name="Coleine C."/>
            <person name="Masonjones S."/>
            <person name="Stajich J.E."/>
        </authorList>
    </citation>
    <scope>NUCLEOTIDE SEQUENCE [LARGE SCALE GENOMIC DNA]</scope>
    <source>
        <strain evidence="2 3">CCFEE 5311</strain>
    </source>
</reference>
<feature type="compositionally biased region" description="Acidic residues" evidence="1">
    <location>
        <begin position="87"/>
        <end position="117"/>
    </location>
</feature>
<name>A0A4U0UP40_9PEZI</name>
<dbReference type="EMBL" id="NAJP01000051">
    <property type="protein sequence ID" value="TKA37493.1"/>
    <property type="molecule type" value="Genomic_DNA"/>
</dbReference>
<evidence type="ECO:0000313" key="2">
    <source>
        <dbReference type="EMBL" id="TKA37493.1"/>
    </source>
</evidence>
<evidence type="ECO:0000313" key="3">
    <source>
        <dbReference type="Proteomes" id="UP000310066"/>
    </source>
</evidence>
<gene>
    <name evidence="2" type="ORF">B0A54_11451</name>
</gene>
<evidence type="ECO:0000256" key="1">
    <source>
        <dbReference type="SAM" id="MobiDB-lite"/>
    </source>
</evidence>
<organism evidence="2 3">
    <name type="scientific">Friedmanniomyces endolithicus</name>
    <dbReference type="NCBI Taxonomy" id="329885"/>
    <lineage>
        <taxon>Eukaryota</taxon>
        <taxon>Fungi</taxon>
        <taxon>Dikarya</taxon>
        <taxon>Ascomycota</taxon>
        <taxon>Pezizomycotina</taxon>
        <taxon>Dothideomycetes</taxon>
        <taxon>Dothideomycetidae</taxon>
        <taxon>Mycosphaerellales</taxon>
        <taxon>Teratosphaeriaceae</taxon>
        <taxon>Friedmanniomyces</taxon>
    </lineage>
</organism>
<accession>A0A4U0UP40</accession>
<feature type="region of interest" description="Disordered" evidence="1">
    <location>
        <begin position="135"/>
        <end position="154"/>
    </location>
</feature>
<dbReference type="AlphaFoldDB" id="A0A4U0UP40"/>
<dbReference type="OrthoDB" id="3886481at2759"/>
<sequence length="314" mass="34601">MAEQYNQAPNELGAEDGFASMSLPNGDHPIYPQTPGDEAMADLSAQMNDVEMGNDEVHSGSQGGLVRYYASDGEDSEGGEPDRDSDSDYPSETDENGDPIEDDEGSDEESTDSEASDSGESGKDLSDEEMIEMDRSNVIGHGNGSVRDDNKWSDEEESLEDLSYEEVIGMNRSNVISYGNGSIRDRLEVDYNDPATIEFLRSYMMRYGPGSNIEGIEVDAEKGAEGQSDEDGMDVNVHPSGSSDGPRQDCAIFHDPLMQMHFGHRVETTTQPGIYDMEEALQRFLQWASAYNIQVLRERIQNVTACVERPGSWN</sequence>
<comment type="caution">
    <text evidence="2">The sequence shown here is derived from an EMBL/GenBank/DDBJ whole genome shotgun (WGS) entry which is preliminary data.</text>
</comment>
<feature type="region of interest" description="Disordered" evidence="1">
    <location>
        <begin position="1"/>
        <end position="127"/>
    </location>
</feature>
<dbReference type="Proteomes" id="UP000310066">
    <property type="component" value="Unassembled WGS sequence"/>
</dbReference>
<protein>
    <submittedName>
        <fullName evidence="2">Uncharacterized protein</fullName>
    </submittedName>
</protein>
<proteinExistence type="predicted"/>